<dbReference type="PANTHER" id="PTHR47951">
    <property type="entry name" value="OS08G0547900 PROTEIN"/>
    <property type="match status" value="1"/>
</dbReference>
<dbReference type="PANTHER" id="PTHR47951:SF7">
    <property type="entry name" value="FLAVONOID 3',5'-HYDROXYLASE-LIKE ISOFORM X1"/>
    <property type="match status" value="1"/>
</dbReference>
<dbReference type="EMBL" id="WJXA01000004">
    <property type="protein sequence ID" value="KAF7146678.1"/>
    <property type="molecule type" value="Genomic_DNA"/>
</dbReference>
<dbReference type="InterPro" id="IPR036396">
    <property type="entry name" value="Cyt_P450_sf"/>
</dbReference>
<dbReference type="GO" id="GO:0020037">
    <property type="term" value="F:heme binding"/>
    <property type="evidence" value="ECO:0007669"/>
    <property type="project" value="InterPro"/>
</dbReference>
<name>A0A834H8L7_RHOSS</name>
<evidence type="ECO:0000313" key="1">
    <source>
        <dbReference type="EMBL" id="KAF7146678.1"/>
    </source>
</evidence>
<dbReference type="SUPFAM" id="SSF48264">
    <property type="entry name" value="Cytochrome P450"/>
    <property type="match status" value="1"/>
</dbReference>
<organism evidence="1 2">
    <name type="scientific">Rhododendron simsii</name>
    <name type="common">Sims's rhododendron</name>
    <dbReference type="NCBI Taxonomy" id="118357"/>
    <lineage>
        <taxon>Eukaryota</taxon>
        <taxon>Viridiplantae</taxon>
        <taxon>Streptophyta</taxon>
        <taxon>Embryophyta</taxon>
        <taxon>Tracheophyta</taxon>
        <taxon>Spermatophyta</taxon>
        <taxon>Magnoliopsida</taxon>
        <taxon>eudicotyledons</taxon>
        <taxon>Gunneridae</taxon>
        <taxon>Pentapetalae</taxon>
        <taxon>asterids</taxon>
        <taxon>Ericales</taxon>
        <taxon>Ericaceae</taxon>
        <taxon>Ericoideae</taxon>
        <taxon>Rhodoreae</taxon>
        <taxon>Rhododendron</taxon>
    </lineage>
</organism>
<evidence type="ECO:0000313" key="2">
    <source>
        <dbReference type="Proteomes" id="UP000626092"/>
    </source>
</evidence>
<keyword evidence="2" id="KW-1185">Reference proteome</keyword>
<reference evidence="1" key="1">
    <citation type="submission" date="2019-11" db="EMBL/GenBank/DDBJ databases">
        <authorList>
            <person name="Liu Y."/>
            <person name="Hou J."/>
            <person name="Li T.-Q."/>
            <person name="Guan C.-H."/>
            <person name="Wu X."/>
            <person name="Wu H.-Z."/>
            <person name="Ling F."/>
            <person name="Zhang R."/>
            <person name="Shi X.-G."/>
            <person name="Ren J.-P."/>
            <person name="Chen E.-F."/>
            <person name="Sun J.-M."/>
        </authorList>
    </citation>
    <scope>NUCLEOTIDE SEQUENCE</scope>
    <source>
        <strain evidence="1">Adult_tree_wgs_1</strain>
        <tissue evidence="1">Leaves</tissue>
    </source>
</reference>
<gene>
    <name evidence="1" type="ORF">RHSIM_Rhsim04G0178000</name>
</gene>
<dbReference type="InterPro" id="IPR001128">
    <property type="entry name" value="Cyt_P450"/>
</dbReference>
<dbReference type="Proteomes" id="UP000626092">
    <property type="component" value="Unassembled WGS sequence"/>
</dbReference>
<dbReference type="GO" id="GO:0005506">
    <property type="term" value="F:iron ion binding"/>
    <property type="evidence" value="ECO:0007669"/>
    <property type="project" value="InterPro"/>
</dbReference>
<dbReference type="GO" id="GO:0016705">
    <property type="term" value="F:oxidoreductase activity, acting on paired donors, with incorporation or reduction of molecular oxygen"/>
    <property type="evidence" value="ECO:0007669"/>
    <property type="project" value="InterPro"/>
</dbReference>
<accession>A0A834H8L7</accession>
<protein>
    <submittedName>
        <fullName evidence="1">Uncharacterized protein</fullName>
    </submittedName>
</protein>
<dbReference type="GO" id="GO:0004497">
    <property type="term" value="F:monooxygenase activity"/>
    <property type="evidence" value="ECO:0007669"/>
    <property type="project" value="InterPro"/>
</dbReference>
<dbReference type="Gene3D" id="1.10.630.10">
    <property type="entry name" value="Cytochrome P450"/>
    <property type="match status" value="1"/>
</dbReference>
<dbReference type="Pfam" id="PF00067">
    <property type="entry name" value="p450"/>
    <property type="match status" value="1"/>
</dbReference>
<proteinExistence type="predicted"/>
<comment type="caution">
    <text evidence="1">The sequence shown here is derived from an EMBL/GenBank/DDBJ whole genome shotgun (WGS) entry which is preliminary data.</text>
</comment>
<sequence length="212" mass="23852">MLSNTSLEDTYSLRRDEVKKTIRDLHSKIGTVVEISEITFLMELNMILSMLWGGTVDSQRADSIGTEFRAVISKIMELFAKPNVSDFFPILARFDVQGVEREMKRLLQGVDRIFDPQLESRMRMSRGEGGQENGMKSKGKKDFIQILLEFKEREDAAIPITLQQIKALLLIKPVNVTFSRMMLACAHLSNCSIGKAAEAYSTVDSNLVGTPD</sequence>
<dbReference type="AlphaFoldDB" id="A0A834H8L7"/>
<dbReference type="OrthoDB" id="2789670at2759"/>